<evidence type="ECO:0000313" key="4">
    <source>
        <dbReference type="EMBL" id="PWR25176.1"/>
    </source>
</evidence>
<evidence type="ECO:0000256" key="2">
    <source>
        <dbReference type="SAM" id="MobiDB-lite"/>
    </source>
</evidence>
<dbReference type="Proteomes" id="UP000245461">
    <property type="component" value="Unassembled WGS sequence"/>
</dbReference>
<dbReference type="EMBL" id="QGLE01000002">
    <property type="protein sequence ID" value="PWR25176.1"/>
    <property type="molecule type" value="Genomic_DNA"/>
</dbReference>
<evidence type="ECO:0000256" key="3">
    <source>
        <dbReference type="SAM" id="SignalP"/>
    </source>
</evidence>
<gene>
    <name evidence="4" type="ORF">DKG74_05290</name>
</gene>
<reference evidence="4 5" key="1">
    <citation type="submission" date="2018-05" db="EMBL/GenBank/DDBJ databases">
        <title>Zavarzinia sp. HR-AS.</title>
        <authorList>
            <person name="Lee Y."/>
            <person name="Jeon C.O."/>
        </authorList>
    </citation>
    <scope>NUCLEOTIDE SEQUENCE [LARGE SCALE GENOMIC DNA]</scope>
    <source>
        <strain evidence="4 5">HR-AS</strain>
    </source>
</reference>
<feature type="signal peptide" evidence="3">
    <location>
        <begin position="1"/>
        <end position="19"/>
    </location>
</feature>
<proteinExistence type="predicted"/>
<evidence type="ECO:0000313" key="5">
    <source>
        <dbReference type="Proteomes" id="UP000245461"/>
    </source>
</evidence>
<keyword evidence="3" id="KW-0732">Signal</keyword>
<dbReference type="AlphaFoldDB" id="A0A317EFV1"/>
<dbReference type="RefSeq" id="WP_109903361.1">
    <property type="nucleotide sequence ID" value="NZ_QGLE01000002.1"/>
</dbReference>
<dbReference type="GO" id="GO:0042597">
    <property type="term" value="C:periplasmic space"/>
    <property type="evidence" value="ECO:0007669"/>
    <property type="project" value="InterPro"/>
</dbReference>
<keyword evidence="5" id="KW-1185">Reference proteome</keyword>
<accession>A0A317EFV1</accession>
<organism evidence="4 5">
    <name type="scientific">Zavarzinia aquatilis</name>
    <dbReference type="NCBI Taxonomy" id="2211142"/>
    <lineage>
        <taxon>Bacteria</taxon>
        <taxon>Pseudomonadati</taxon>
        <taxon>Pseudomonadota</taxon>
        <taxon>Alphaproteobacteria</taxon>
        <taxon>Rhodospirillales</taxon>
        <taxon>Zavarziniaceae</taxon>
        <taxon>Zavarzinia</taxon>
    </lineage>
</organism>
<feature type="chain" id="PRO_5016240565" description="LTXXQ motif family protein" evidence="3">
    <location>
        <begin position="20"/>
        <end position="196"/>
    </location>
</feature>
<feature type="coiled-coil region" evidence="1">
    <location>
        <begin position="116"/>
        <end position="143"/>
    </location>
</feature>
<evidence type="ECO:0008006" key="6">
    <source>
        <dbReference type="Google" id="ProtNLM"/>
    </source>
</evidence>
<evidence type="ECO:0000256" key="1">
    <source>
        <dbReference type="SAM" id="Coils"/>
    </source>
</evidence>
<name>A0A317EFV1_9PROT</name>
<comment type="caution">
    <text evidence="4">The sequence shown here is derived from an EMBL/GenBank/DDBJ whole genome shotgun (WGS) entry which is preliminary data.</text>
</comment>
<sequence length="196" mass="20729">MKRMTLAALGFAALMGATAAGTGLGLAGSPPDGGHKPRAERVMTPERMADRCKRQYAGAAAKLTYLETRLAPTEAQKPAWQDYKAAVEAAEATNRDACVAAVPAKADQPPGPPDIVTRETLKVKRLEAELNRSKATLPALQKLYAVLTPEQRAMLDEPAPRGHHGRPQRASMDMPPPAGPDAGAPDAPDDMPPPVK</sequence>
<keyword evidence="1" id="KW-0175">Coiled coil</keyword>
<feature type="region of interest" description="Disordered" evidence="2">
    <location>
        <begin position="151"/>
        <end position="196"/>
    </location>
</feature>
<dbReference type="Pfam" id="PF07813">
    <property type="entry name" value="LTXXQ"/>
    <property type="match status" value="1"/>
</dbReference>
<protein>
    <recommendedName>
        <fullName evidence="6">LTXXQ motif family protein</fullName>
    </recommendedName>
</protein>
<dbReference type="OrthoDB" id="7060764at2"/>
<dbReference type="InterPro" id="IPR012899">
    <property type="entry name" value="LTXXQ"/>
</dbReference>